<gene>
    <name evidence="1" type="ORF">NTA49_10475</name>
</gene>
<sequence>MLDRSLPEPKSETIVSAFFAVAMQAPADTPHRRVFCTRKVGLGICPNELEKVHDNNWGFDLRQVSSAIAEPGTARISAPVAAAGQFGSKFSRGGSLQADNKTTSKQNDFLTLMAQTFRNL</sequence>
<organism evidence="1 2">
    <name type="scientific">Pseudosulfitobacter koreensis</name>
    <dbReference type="NCBI Taxonomy" id="2968472"/>
    <lineage>
        <taxon>Bacteria</taxon>
        <taxon>Pseudomonadati</taxon>
        <taxon>Pseudomonadota</taxon>
        <taxon>Alphaproteobacteria</taxon>
        <taxon>Rhodobacterales</taxon>
        <taxon>Roseobacteraceae</taxon>
        <taxon>Pseudosulfitobacter</taxon>
    </lineage>
</organism>
<dbReference type="RefSeq" id="WP_258294704.1">
    <property type="nucleotide sequence ID" value="NZ_JANKJG010000007.1"/>
</dbReference>
<comment type="caution">
    <text evidence="1">The sequence shown here is derived from an EMBL/GenBank/DDBJ whole genome shotgun (WGS) entry which is preliminary data.</text>
</comment>
<name>A0ABT1Z1F1_9RHOB</name>
<keyword evidence="2" id="KW-1185">Reference proteome</keyword>
<evidence type="ECO:0000313" key="1">
    <source>
        <dbReference type="EMBL" id="MCR8826962.1"/>
    </source>
</evidence>
<protein>
    <submittedName>
        <fullName evidence="1">Uncharacterized protein</fullName>
    </submittedName>
</protein>
<dbReference type="Proteomes" id="UP001165396">
    <property type="component" value="Unassembled WGS sequence"/>
</dbReference>
<proteinExistence type="predicted"/>
<reference evidence="1" key="1">
    <citation type="submission" date="2022-07" db="EMBL/GenBank/DDBJ databases">
        <title>Pseudosulfitobacter sp. strain AP-MA-4, whole genome sequence.</title>
        <authorList>
            <person name="Jiang Y."/>
        </authorList>
    </citation>
    <scope>NUCLEOTIDE SEQUENCE</scope>
    <source>
        <strain evidence="1">AP-MA-4</strain>
    </source>
</reference>
<dbReference type="EMBL" id="JANKJG010000007">
    <property type="protein sequence ID" value="MCR8826962.1"/>
    <property type="molecule type" value="Genomic_DNA"/>
</dbReference>
<accession>A0ABT1Z1F1</accession>
<evidence type="ECO:0000313" key="2">
    <source>
        <dbReference type="Proteomes" id="UP001165396"/>
    </source>
</evidence>